<dbReference type="GO" id="GO:0006006">
    <property type="term" value="P:glucose metabolic process"/>
    <property type="evidence" value="ECO:0007669"/>
    <property type="project" value="TreeGrafter"/>
</dbReference>
<evidence type="ECO:0000256" key="6">
    <source>
        <dbReference type="ARBA" id="ARBA00023277"/>
    </source>
</evidence>
<keyword evidence="10" id="KW-1185">Reference proteome</keyword>
<keyword evidence="6" id="KW-0119">Carbohydrate metabolism</keyword>
<dbReference type="Proteomes" id="UP000887116">
    <property type="component" value="Unassembled WGS sequence"/>
</dbReference>
<dbReference type="Gene3D" id="2.70.98.10">
    <property type="match status" value="1"/>
</dbReference>
<reference evidence="9" key="1">
    <citation type="submission" date="2020-07" db="EMBL/GenBank/DDBJ databases">
        <title>Multicomponent nature underlies the extraordinary mechanical properties of spider dragline silk.</title>
        <authorList>
            <person name="Kono N."/>
            <person name="Nakamura H."/>
            <person name="Mori M."/>
            <person name="Yoshida Y."/>
            <person name="Ohtoshi R."/>
            <person name="Malay A.D."/>
            <person name="Moran D.A.P."/>
            <person name="Tomita M."/>
            <person name="Numata K."/>
            <person name="Arakawa K."/>
        </authorList>
    </citation>
    <scope>NUCLEOTIDE SEQUENCE</scope>
</reference>
<gene>
    <name evidence="9" type="primary">GALM</name>
    <name evidence="9" type="ORF">TNCT_552841</name>
</gene>
<evidence type="ECO:0000256" key="1">
    <source>
        <dbReference type="ARBA" id="ARBA00001712"/>
    </source>
</evidence>
<dbReference type="CDD" id="cd09019">
    <property type="entry name" value="galactose_mutarotase_like"/>
    <property type="match status" value="1"/>
</dbReference>
<dbReference type="Pfam" id="PF01263">
    <property type="entry name" value="Aldose_epim"/>
    <property type="match status" value="1"/>
</dbReference>
<dbReference type="GO" id="GO:0033499">
    <property type="term" value="P:galactose catabolic process via UDP-galactose, Leloir pathway"/>
    <property type="evidence" value="ECO:0007669"/>
    <property type="project" value="TreeGrafter"/>
</dbReference>
<comment type="function">
    <text evidence="8">Mutarotase that catalyzes the interconversion of beta-D-galactose and alpha-D-galactose during galactose metabolism. Beta-D-galactose is metabolized in the liver into glucose 1-phosphate, the primary metabolic fuel, by the action of four enzymes that constitute the Leloir pathway: GALM, GALK1 (galactokinase), GALT (galactose-1-phosphate uridylyltransferase) and GALE (UDP-galactose-4'-epimerase). Involved in the maintenance of the equilibrium between the beta- and alpha-anomers of galactose, therefore ensuring a sufficient supply of the alpha-anomer for GALK1. Also active on D-glucose although shows a preference for galactose over glucose.</text>
</comment>
<accession>A0A8X6J900</accession>
<dbReference type="AlphaFoldDB" id="A0A8X6J900"/>
<dbReference type="InterPro" id="IPR014718">
    <property type="entry name" value="GH-type_carb-bd"/>
</dbReference>
<dbReference type="InterPro" id="IPR008183">
    <property type="entry name" value="Aldose_1/G6P_1-epimerase"/>
</dbReference>
<evidence type="ECO:0000313" key="9">
    <source>
        <dbReference type="EMBL" id="GFR25575.1"/>
    </source>
</evidence>
<sequence>MISTNTERFGEIKENDGTCKILYQYTLSNNNVELKVINYGACITSLKVPDNAGKVDDIVMGFDSLSEYINHPHYFGCTIGRFANRIAKGEFTLANKKYALYINNDPNHLHGGKKGFDKVVWDSEVQDNKVILSYISPAMEENYPGELKCTVTYELTDENEVIIRYEATTTEATPINMTNHSYFNLAGHGSGKIHDHIISLNADHYTPVDETLIPTGSISSVTSTCFDLRGPKSIQTLFEMNPEGFDHNFCITGDPGIERKAAR</sequence>
<dbReference type="PANTHER" id="PTHR10091:SF0">
    <property type="entry name" value="GALACTOSE MUTAROTASE"/>
    <property type="match status" value="1"/>
</dbReference>
<evidence type="ECO:0000256" key="8">
    <source>
        <dbReference type="ARBA" id="ARBA00045743"/>
    </source>
</evidence>
<proteinExistence type="inferred from homology"/>
<evidence type="ECO:0000256" key="5">
    <source>
        <dbReference type="ARBA" id="ARBA00023235"/>
    </source>
</evidence>
<comment type="pathway">
    <text evidence="2">Carbohydrate metabolism; galactose metabolism.</text>
</comment>
<organism evidence="9 10">
    <name type="scientific">Trichonephila clavata</name>
    <name type="common">Joro spider</name>
    <name type="synonym">Nephila clavata</name>
    <dbReference type="NCBI Taxonomy" id="2740835"/>
    <lineage>
        <taxon>Eukaryota</taxon>
        <taxon>Metazoa</taxon>
        <taxon>Ecdysozoa</taxon>
        <taxon>Arthropoda</taxon>
        <taxon>Chelicerata</taxon>
        <taxon>Arachnida</taxon>
        <taxon>Araneae</taxon>
        <taxon>Araneomorphae</taxon>
        <taxon>Entelegynae</taxon>
        <taxon>Araneoidea</taxon>
        <taxon>Nephilidae</taxon>
        <taxon>Trichonephila</taxon>
    </lineage>
</organism>
<dbReference type="GO" id="GO:0030246">
    <property type="term" value="F:carbohydrate binding"/>
    <property type="evidence" value="ECO:0007669"/>
    <property type="project" value="InterPro"/>
</dbReference>
<comment type="caution">
    <text evidence="9">The sequence shown here is derived from an EMBL/GenBank/DDBJ whole genome shotgun (WGS) entry which is preliminary data.</text>
</comment>
<dbReference type="InterPro" id="IPR018052">
    <property type="entry name" value="Ald1_epimerase_CS"/>
</dbReference>
<dbReference type="PANTHER" id="PTHR10091">
    <property type="entry name" value="ALDOSE-1-EPIMERASE"/>
    <property type="match status" value="1"/>
</dbReference>
<dbReference type="PROSITE" id="PS00545">
    <property type="entry name" value="ALDOSE_1_EPIMERASE"/>
    <property type="match status" value="1"/>
</dbReference>
<evidence type="ECO:0000256" key="4">
    <source>
        <dbReference type="ARBA" id="ARBA00021023"/>
    </source>
</evidence>
<evidence type="ECO:0000256" key="7">
    <source>
        <dbReference type="ARBA" id="ARBA00032729"/>
    </source>
</evidence>
<dbReference type="InterPro" id="IPR011013">
    <property type="entry name" value="Gal_mutarotase_sf_dom"/>
</dbReference>
<comment type="similarity">
    <text evidence="3">Belongs to the aldose epimerase family.</text>
</comment>
<evidence type="ECO:0000256" key="3">
    <source>
        <dbReference type="ARBA" id="ARBA00006206"/>
    </source>
</evidence>
<comment type="catalytic activity">
    <reaction evidence="1">
        <text>alpha-D-galactose = beta-D-galactose</text>
        <dbReference type="Rhea" id="RHEA:28675"/>
        <dbReference type="ChEBI" id="CHEBI:27667"/>
        <dbReference type="ChEBI" id="CHEBI:28061"/>
        <dbReference type="EC" id="5.1.3.3"/>
    </reaction>
    <physiologicalReaction direction="right-to-left" evidence="1">
        <dbReference type="Rhea" id="RHEA:28677"/>
    </physiologicalReaction>
</comment>
<dbReference type="GO" id="GO:0004034">
    <property type="term" value="F:aldose 1-epimerase activity"/>
    <property type="evidence" value="ECO:0007669"/>
    <property type="project" value="UniProtKB-EC"/>
</dbReference>
<dbReference type="SUPFAM" id="SSF74650">
    <property type="entry name" value="Galactose mutarotase-like"/>
    <property type="match status" value="1"/>
</dbReference>
<evidence type="ECO:0000256" key="2">
    <source>
        <dbReference type="ARBA" id="ARBA00004947"/>
    </source>
</evidence>
<dbReference type="EMBL" id="BMAO01028554">
    <property type="protein sequence ID" value="GFR25575.1"/>
    <property type="molecule type" value="Genomic_DNA"/>
</dbReference>
<dbReference type="OrthoDB" id="274691at2759"/>
<name>A0A8X6J900_TRICU</name>
<evidence type="ECO:0000313" key="10">
    <source>
        <dbReference type="Proteomes" id="UP000887116"/>
    </source>
</evidence>
<dbReference type="InterPro" id="IPR047215">
    <property type="entry name" value="Galactose_mutarotase-like"/>
</dbReference>
<keyword evidence="5" id="KW-0413">Isomerase</keyword>
<protein>
    <recommendedName>
        <fullName evidence="4">Galactose mutarotase</fullName>
    </recommendedName>
    <alternativeName>
        <fullName evidence="7">Aldose 1-epimerase</fullName>
    </alternativeName>
</protein>